<dbReference type="AlphaFoldDB" id="A0A9P8UKD7"/>
<feature type="chain" id="PRO_5040240798" evidence="1">
    <location>
        <begin position="21"/>
        <end position="147"/>
    </location>
</feature>
<dbReference type="OrthoDB" id="5214288at2759"/>
<organism evidence="2 3">
    <name type="scientific">Truncatella angustata</name>
    <dbReference type="NCBI Taxonomy" id="152316"/>
    <lineage>
        <taxon>Eukaryota</taxon>
        <taxon>Fungi</taxon>
        <taxon>Dikarya</taxon>
        <taxon>Ascomycota</taxon>
        <taxon>Pezizomycotina</taxon>
        <taxon>Sordariomycetes</taxon>
        <taxon>Xylariomycetidae</taxon>
        <taxon>Amphisphaeriales</taxon>
        <taxon>Sporocadaceae</taxon>
        <taxon>Truncatella</taxon>
    </lineage>
</organism>
<proteinExistence type="predicted"/>
<dbReference type="GeneID" id="70136121"/>
<keyword evidence="3" id="KW-1185">Reference proteome</keyword>
<protein>
    <submittedName>
        <fullName evidence="2">Uncharacterized protein</fullName>
    </submittedName>
</protein>
<dbReference type="Proteomes" id="UP000758603">
    <property type="component" value="Unassembled WGS sequence"/>
</dbReference>
<dbReference type="EMBL" id="JAGPXC010000004">
    <property type="protein sequence ID" value="KAH6653786.1"/>
    <property type="molecule type" value="Genomic_DNA"/>
</dbReference>
<reference evidence="2" key="1">
    <citation type="journal article" date="2021" name="Nat. Commun.">
        <title>Genetic determinants of endophytism in the Arabidopsis root mycobiome.</title>
        <authorList>
            <person name="Mesny F."/>
            <person name="Miyauchi S."/>
            <person name="Thiergart T."/>
            <person name="Pickel B."/>
            <person name="Atanasova L."/>
            <person name="Karlsson M."/>
            <person name="Huettel B."/>
            <person name="Barry K.W."/>
            <person name="Haridas S."/>
            <person name="Chen C."/>
            <person name="Bauer D."/>
            <person name="Andreopoulos W."/>
            <person name="Pangilinan J."/>
            <person name="LaButti K."/>
            <person name="Riley R."/>
            <person name="Lipzen A."/>
            <person name="Clum A."/>
            <person name="Drula E."/>
            <person name="Henrissat B."/>
            <person name="Kohler A."/>
            <person name="Grigoriev I.V."/>
            <person name="Martin F.M."/>
            <person name="Hacquard S."/>
        </authorList>
    </citation>
    <scope>NUCLEOTIDE SEQUENCE</scope>
    <source>
        <strain evidence="2">MPI-SDFR-AT-0073</strain>
    </source>
</reference>
<gene>
    <name evidence="2" type="ORF">BKA67DRAFT_658126</name>
</gene>
<evidence type="ECO:0000256" key="1">
    <source>
        <dbReference type="SAM" id="SignalP"/>
    </source>
</evidence>
<accession>A0A9P8UKD7</accession>
<comment type="caution">
    <text evidence="2">The sequence shown here is derived from an EMBL/GenBank/DDBJ whole genome shotgun (WGS) entry which is preliminary data.</text>
</comment>
<keyword evidence="1" id="KW-0732">Signal</keyword>
<feature type="signal peptide" evidence="1">
    <location>
        <begin position="1"/>
        <end position="20"/>
    </location>
</feature>
<sequence>MKLLVMLPLFFTILASFCRADFVVNGDSRITGDIWYRLLGQDETDCDSVCRGNVYAKHEDMSGDQTGVRSEGSSEINPDIFGLNVDFGHYTIYKNRSLTMVDLADNKQVHCYLENNHTCDCKSCVIGWDWGTSIFRCETKACTESGS</sequence>
<dbReference type="RefSeq" id="XP_045958056.1">
    <property type="nucleotide sequence ID" value="XM_046107230.1"/>
</dbReference>
<evidence type="ECO:0000313" key="2">
    <source>
        <dbReference type="EMBL" id="KAH6653786.1"/>
    </source>
</evidence>
<evidence type="ECO:0000313" key="3">
    <source>
        <dbReference type="Proteomes" id="UP000758603"/>
    </source>
</evidence>
<name>A0A9P8UKD7_9PEZI</name>